<feature type="compositionally biased region" description="Basic and acidic residues" evidence="1">
    <location>
        <begin position="29"/>
        <end position="41"/>
    </location>
</feature>
<feature type="region of interest" description="Disordered" evidence="1">
    <location>
        <begin position="397"/>
        <end position="417"/>
    </location>
</feature>
<dbReference type="AlphaFoldDB" id="A0A8E0S601"/>
<dbReference type="Proteomes" id="UP000728185">
    <property type="component" value="Unassembled WGS sequence"/>
</dbReference>
<sequence length="592" mass="65248">MHTDARGTGPLCVLRRNRPSEEVPDELAESSKGRESKTARSNEWRNACRRLSFILEPFKRRAKSADPLALENNLNVPSCRSDQKVINIRSNSNPKDHGDENELVESRVQLSSTHDKIYPNAELNSVKHTVDNTNFACTVCSTIVAQPNLISVCGRSDAQSAKKTYVSPVNITGQIFEHYRRTRYATNVYGPRTEVNVKASHTNCDQDSQIAKVASIPVISRPASFHPVLPQRDEPGHVGSHYNPYKYQNLCNSSELNSQNCAPPQTSILYQAFCPLSALTKPKSEQRKSVMHDSLYDYPPSVSPLPCPTYRPAAREQGQVDIRAPFSVNPIRKRMSRPASIDPFLTFTSRSITTGSGGEINSQWPSSRYHTHSIDRCGPSSEIGTRYMQRDKTSLTTTTTSATKNTSSLSSRYSGGRSINDSKIPTSLFHPIVYPNCMRFQSGDSSSAICQVTVCHSAPKLCATVAENTSLQRRQQPCLISRPRSTLLAASEQIRLTSRLDNRTRPESYILNSRGSTNIPCSIYGPLNSGLSADLDCIVCSNDGSSSFRQPRGRDSGRSSNSVATCVTDSAHKTSQTVPVNKCFSATGKFPL</sequence>
<feature type="region of interest" description="Disordered" evidence="1">
    <location>
        <begin position="1"/>
        <end position="41"/>
    </location>
</feature>
<gene>
    <name evidence="2" type="ORF">FBUS_03382</name>
</gene>
<accession>A0A8E0S601</accession>
<dbReference type="OrthoDB" id="6261373at2759"/>
<reference evidence="2" key="1">
    <citation type="submission" date="2019-05" db="EMBL/GenBank/DDBJ databases">
        <title>Annotation for the trematode Fasciolopsis buski.</title>
        <authorList>
            <person name="Choi Y.-J."/>
        </authorList>
    </citation>
    <scope>NUCLEOTIDE SEQUENCE</scope>
    <source>
        <strain evidence="2">HT</strain>
        <tissue evidence="2">Whole worm</tissue>
    </source>
</reference>
<name>A0A8E0S601_9TREM</name>
<evidence type="ECO:0000313" key="3">
    <source>
        <dbReference type="Proteomes" id="UP000728185"/>
    </source>
</evidence>
<keyword evidence="3" id="KW-1185">Reference proteome</keyword>
<organism evidence="2 3">
    <name type="scientific">Fasciolopsis buskii</name>
    <dbReference type="NCBI Taxonomy" id="27845"/>
    <lineage>
        <taxon>Eukaryota</taxon>
        <taxon>Metazoa</taxon>
        <taxon>Spiralia</taxon>
        <taxon>Lophotrochozoa</taxon>
        <taxon>Platyhelminthes</taxon>
        <taxon>Trematoda</taxon>
        <taxon>Digenea</taxon>
        <taxon>Plagiorchiida</taxon>
        <taxon>Echinostomata</taxon>
        <taxon>Echinostomatoidea</taxon>
        <taxon>Fasciolidae</taxon>
        <taxon>Fasciolopsis</taxon>
    </lineage>
</organism>
<dbReference type="EMBL" id="LUCM01002605">
    <property type="protein sequence ID" value="KAA0197097.1"/>
    <property type="molecule type" value="Genomic_DNA"/>
</dbReference>
<proteinExistence type="predicted"/>
<evidence type="ECO:0000256" key="1">
    <source>
        <dbReference type="SAM" id="MobiDB-lite"/>
    </source>
</evidence>
<evidence type="ECO:0000313" key="2">
    <source>
        <dbReference type="EMBL" id="KAA0197097.1"/>
    </source>
</evidence>
<comment type="caution">
    <text evidence="2">The sequence shown here is derived from an EMBL/GenBank/DDBJ whole genome shotgun (WGS) entry which is preliminary data.</text>
</comment>
<protein>
    <submittedName>
        <fullName evidence="2">Uncharacterized protein</fullName>
    </submittedName>
</protein>